<protein>
    <submittedName>
        <fullName evidence="2">Uncharacterized protein</fullName>
    </submittedName>
</protein>
<reference evidence="2 3" key="1">
    <citation type="journal article" name="Sci. Rep.">
        <title>Telomere-to-telomere assembled and centromere annotated genomes of the two main subspecies of the button mushroom Agaricus bisporus reveal especially polymorphic chromosome ends.</title>
        <authorList>
            <person name="Sonnenberg A.S.M."/>
            <person name="Sedaghat-Telgerd N."/>
            <person name="Lavrijssen B."/>
            <person name="Ohm R.A."/>
            <person name="Hendrickx P.M."/>
            <person name="Scholtmeijer K."/>
            <person name="Baars J.J.P."/>
            <person name="van Peer A."/>
        </authorList>
    </citation>
    <scope>NUCLEOTIDE SEQUENCE [LARGE SCALE GENOMIC DNA]</scope>
    <source>
        <strain evidence="2 3">H119_p4</strain>
    </source>
</reference>
<feature type="compositionally biased region" description="Polar residues" evidence="1">
    <location>
        <begin position="96"/>
        <end position="105"/>
    </location>
</feature>
<feature type="region of interest" description="Disordered" evidence="1">
    <location>
        <begin position="1"/>
        <end position="34"/>
    </location>
</feature>
<sequence length="149" mass="16798">MDVDNVYHEMDSDSGEEDDEDMEEEQPSLPGENEGDEYVIQAADLNMVMTPKQREWFRNGKCLCCGGNHFARICPQKSRKMKLSPRKKGKRINPYRGTQTTQTYPPSAPKIATASQTVNAISRATVATNLLNLIPEHDQTEALKTFSDF</sequence>
<name>A0A8H7C5G9_AGABI</name>
<organism evidence="2 3">
    <name type="scientific">Agaricus bisporus var. burnettii</name>
    <dbReference type="NCBI Taxonomy" id="192524"/>
    <lineage>
        <taxon>Eukaryota</taxon>
        <taxon>Fungi</taxon>
        <taxon>Dikarya</taxon>
        <taxon>Basidiomycota</taxon>
        <taxon>Agaricomycotina</taxon>
        <taxon>Agaricomycetes</taxon>
        <taxon>Agaricomycetidae</taxon>
        <taxon>Agaricales</taxon>
        <taxon>Agaricineae</taxon>
        <taxon>Agaricaceae</taxon>
        <taxon>Agaricus</taxon>
    </lineage>
</organism>
<comment type="caution">
    <text evidence="2">The sequence shown here is derived from an EMBL/GenBank/DDBJ whole genome shotgun (WGS) entry which is preliminary data.</text>
</comment>
<dbReference type="AlphaFoldDB" id="A0A8H7C5G9"/>
<feature type="compositionally biased region" description="Basic and acidic residues" evidence="1">
    <location>
        <begin position="1"/>
        <end position="11"/>
    </location>
</feature>
<dbReference type="Proteomes" id="UP000629468">
    <property type="component" value="Unassembled WGS sequence"/>
</dbReference>
<feature type="compositionally biased region" description="Basic residues" evidence="1">
    <location>
        <begin position="78"/>
        <end position="93"/>
    </location>
</feature>
<accession>A0A8H7C5G9</accession>
<gene>
    <name evidence="2" type="ORF">Agabi119p4_8986</name>
</gene>
<evidence type="ECO:0000313" key="2">
    <source>
        <dbReference type="EMBL" id="KAF7762393.1"/>
    </source>
</evidence>
<evidence type="ECO:0000256" key="1">
    <source>
        <dbReference type="SAM" id="MobiDB-lite"/>
    </source>
</evidence>
<feature type="compositionally biased region" description="Acidic residues" evidence="1">
    <location>
        <begin position="12"/>
        <end position="26"/>
    </location>
</feature>
<proteinExistence type="predicted"/>
<dbReference type="EMBL" id="JABXXO010000012">
    <property type="protein sequence ID" value="KAF7762393.1"/>
    <property type="molecule type" value="Genomic_DNA"/>
</dbReference>
<evidence type="ECO:0000313" key="3">
    <source>
        <dbReference type="Proteomes" id="UP000629468"/>
    </source>
</evidence>
<feature type="region of interest" description="Disordered" evidence="1">
    <location>
        <begin position="78"/>
        <end position="105"/>
    </location>
</feature>